<proteinExistence type="predicted"/>
<evidence type="ECO:0000313" key="3">
    <source>
        <dbReference type="Proteomes" id="UP000195570"/>
    </source>
</evidence>
<gene>
    <name evidence="2" type="ORF">TEOVI_000429200</name>
</gene>
<dbReference type="VEuPathDB" id="TriTrypDB:TEOVI_000429200"/>
<evidence type="ECO:0000313" key="2">
    <source>
        <dbReference type="EMBL" id="SCU72714.1"/>
    </source>
</evidence>
<dbReference type="EMBL" id="CZPT02001905">
    <property type="protein sequence ID" value="SCU72714.1"/>
    <property type="molecule type" value="Genomic_DNA"/>
</dbReference>
<organism evidence="2 3">
    <name type="scientific">Trypanosoma equiperdum</name>
    <dbReference type="NCBI Taxonomy" id="5694"/>
    <lineage>
        <taxon>Eukaryota</taxon>
        <taxon>Discoba</taxon>
        <taxon>Euglenozoa</taxon>
        <taxon>Kinetoplastea</taxon>
        <taxon>Metakinetoplastina</taxon>
        <taxon>Trypanosomatida</taxon>
        <taxon>Trypanosomatidae</taxon>
        <taxon>Trypanosoma</taxon>
    </lineage>
</organism>
<dbReference type="AlphaFoldDB" id="A0A1G4IJJ7"/>
<reference evidence="2" key="1">
    <citation type="submission" date="2016-09" db="EMBL/GenBank/DDBJ databases">
        <authorList>
            <person name="Hebert L."/>
            <person name="Moumen B."/>
        </authorList>
    </citation>
    <scope>NUCLEOTIDE SEQUENCE [LARGE SCALE GENOMIC DNA]</scope>
    <source>
        <strain evidence="2">OVI</strain>
    </source>
</reference>
<evidence type="ECO:0000256" key="1">
    <source>
        <dbReference type="SAM" id="MobiDB-lite"/>
    </source>
</evidence>
<dbReference type="Proteomes" id="UP000195570">
    <property type="component" value="Unassembled WGS sequence"/>
</dbReference>
<sequence length="1178" mass="131474">MQSSLSISPLELHERAADTDNESITSTDSTRSGRRCNGSPSPPIASPSSPSLRAHRPNSRSFRRSVGSRSVGRWRRSGGKGCSDHVPLFPNQHNPMNIVLKPYPNRRVRSVCATRGSLVTAHRNGIHVFRQRFIIPTSISHLSSRRGCATGGAEDGGDMVDIRTGLWENVDFRSHFQLQDAYLCVAAESVFDDGEVIPLKWNRYIAAACGSDRTRYSVCVLSTSANFLLHHELHSNNRIVALNFALVAMEANRDSRRYQPFVVSVDEIGEVVIFDVERDRATKLTMCYAITTSSDGTAAADFPPKELLCEGKFTLLPACRSDGVNEGRQEPLQEGSQADTPYRLEAGLASNVCLVGPCQVLCNHCSNWSGPSPGTILLSLFISSHAHSSAGQAELHVYQLRVLYSYITHRALVVCETPIVRECAPDEVCDAGCALLPIPYSSGSPSSVLVGRPRLRFWRVSGCSGKLLHVNRVYQDKDGSGKGARTQREYFVRVVPLGRHVLHHDKSMSWLCFAALTDNDVVLLLGERPKPPASISSTGEEVPPLDPIIKPEALTSAAEQAMLNAWLDEVEQPEAEKGKADPLVPRDDRRQGQQVLLTGESSTEAVSVTRTPLLSPADPGNCFTVLMVLAEPNVNTTQTGKKEKDNHSRVRQLLWAPQSNELLLYMGNDEDIYSIKLPFAWQVKTEEIVNKKLVDEPRRDQTEDREAGGWFSSVVVPGAMFSLGIARPLMSAMWSITGESELEQSSVSQAFQHHQEQPTHPPLENDDEKLTTRSLSAVTIDIDTNGGAITRRRKRRGMNRSSSSVFSVDASVTEDAFSCENFVDSCDDSARRAYLAGEREKFLTSSNQWCPHGTQSCVLSVETLVRVEQLASTAEPLQRNAITYEWTDTHNQLYMQFVSELNDIVEEERSRTKTSGFHGGKPPHEKQRHVPFEAFIGRPLSHDIGDCTHSAGFMRSYRSLQHKLKHVRGERYVFDFASCFASKAPPQWLLDIQEEDRCNFELADLRVAFEADMAKLVAEEIVCIYENEELVQSNGGGGRRWMSHKTFPFDDEGGEVVDIVSLNATAALGSLATVGAEPQWRWATEETVPSRCVGSKLAHKRLHQWTIGEWMYAPRWPTREEEKSAKFLWSSKNSNGTARVRRRRLTRKRIDIAVEAAREERRRKYEKEVEELREELGF</sequence>
<dbReference type="RefSeq" id="XP_067083179.1">
    <property type="nucleotide sequence ID" value="XM_067227078.1"/>
</dbReference>
<feature type="compositionally biased region" description="Basic residues" evidence="1">
    <location>
        <begin position="53"/>
        <end position="63"/>
    </location>
</feature>
<feature type="region of interest" description="Disordered" evidence="1">
    <location>
        <begin position="1"/>
        <end position="88"/>
    </location>
</feature>
<feature type="region of interest" description="Disordered" evidence="1">
    <location>
        <begin position="745"/>
        <end position="767"/>
    </location>
</feature>
<keyword evidence="3" id="KW-1185">Reference proteome</keyword>
<name>A0A1G4IJJ7_TRYEQ</name>
<accession>A0A1G4IJJ7</accession>
<dbReference type="GeneID" id="92378232"/>
<comment type="caution">
    <text evidence="2">The sequence shown here is derived from an EMBL/GenBank/DDBJ whole genome shotgun (WGS) entry which is preliminary data.</text>
</comment>
<protein>
    <submittedName>
        <fullName evidence="2">Uncharacterized protein</fullName>
    </submittedName>
</protein>